<dbReference type="SMART" id="SM00060">
    <property type="entry name" value="FN3"/>
    <property type="match status" value="1"/>
</dbReference>
<feature type="region of interest" description="Disordered" evidence="1">
    <location>
        <begin position="766"/>
        <end position="790"/>
    </location>
</feature>
<evidence type="ECO:0000313" key="4">
    <source>
        <dbReference type="Proteomes" id="UP000722485"/>
    </source>
</evidence>
<feature type="compositionally biased region" description="Polar residues" evidence="1">
    <location>
        <begin position="882"/>
        <end position="898"/>
    </location>
</feature>
<dbReference type="Pfam" id="PF00041">
    <property type="entry name" value="fn3"/>
    <property type="match status" value="1"/>
</dbReference>
<dbReference type="CDD" id="cd00063">
    <property type="entry name" value="FN3"/>
    <property type="match status" value="1"/>
</dbReference>
<sequence length="1025" mass="113343">MSWELPVLTSLILSVLGFWWVYSPHSNYQKAVVYAVVCGLALLLDPRRLLHMSVSPVRLDTLLDFRPHVLLIHNFKMVLTLGAVVWLLHRSWQTLWKPVPDLINILGVDVPECPDVSLAGIRADAATLSWSRPPNNRPVQKYSIQVNGVHVGDSPGNEVAITVTGLKPDHFYNIRVVAVGPNNFQAGSPVVRLRTFGKDGKPQLGNSRLPTSFTNNDHPRNKPDDDNEDSDSHRPSVPSVEAAPVLDGNAAPTSDITTATTGQRRNTINRRQHSPSVASTEHPQIKHAATDGPEMSLEELNQKFEGIRKEIDDTLSQCGKDEAEFQQQEEELKREKDRKRQALKEKEEQTTQLKASVRSTMEQMRATEKERAKKEQQLKDKETKKSKVRDSIAKLENDVERMKKDRAGFEVQKKELEQKRDSDVDKLDETNQDLQEKCAELEAELKEKGKQLQDLKAAREQLPGGDDEQWKETDLLVRREWEARRKELHNQLVAETKKGHHLDQHIRVLGEQLSIQHQSGLAFYNQTEAPLDFDPSTSNQVNKRHSGNSNSLSNINLSSPPPQLAIPESHFLASSGLSRTGFAPGPFMDMAADGPDDHQTEAEMRAAGGPLSPTAHSLLPSGIFDDTFEVPDSALHHSSFLPEAITAGDDEPQSPASSGHSLSLFSSPQGSSHNLPFPQYTDVDVHTLQLNTSPAAPSAAGHRLTSLLSTFQRNRASKIPDDGGIPIGTLKAGQSQSFPRGTDEHEFFALETTLASAEDEILDEDDLLDPQTSPSQVGVIGSRPPSHRASISQRLNPAAPTFMAHIFGMDRDREFGSEKERRKDKERHRDKSKEGRKGKEATTPSIEFPTSLDDSPSDSRISRDGHSVHTLVSVSESHESLNLDTTASNSTTDMTPSSYKDPENVVKKLFRKGSSSKFSLSSRLGKDSGLFKKGPGSATYSEKNLSAEHRSSIGDLDDMGEDVSQMGRSFDSMTSSPSLGATSSRSKETKEGRMGTWRFSMKKKGKDAPAKEKESLDIDRAAEGE</sequence>
<keyword evidence="4" id="KW-1185">Reference proteome</keyword>
<feature type="compositionally biased region" description="Basic and acidic residues" evidence="1">
    <location>
        <begin position="365"/>
        <end position="431"/>
    </location>
</feature>
<dbReference type="PANTHER" id="PTHR45615">
    <property type="entry name" value="MYOSIN HEAVY CHAIN, NON-MUSCLE"/>
    <property type="match status" value="1"/>
</dbReference>
<dbReference type="PROSITE" id="PS50853">
    <property type="entry name" value="FN3"/>
    <property type="match status" value="1"/>
</dbReference>
<dbReference type="OrthoDB" id="5572782at2759"/>
<dbReference type="Proteomes" id="UP000722485">
    <property type="component" value="Unassembled WGS sequence"/>
</dbReference>
<organism evidence="3 4">
    <name type="scientific">Cylindrodendrum hubeiense</name>
    <dbReference type="NCBI Taxonomy" id="595255"/>
    <lineage>
        <taxon>Eukaryota</taxon>
        <taxon>Fungi</taxon>
        <taxon>Dikarya</taxon>
        <taxon>Ascomycota</taxon>
        <taxon>Pezizomycotina</taxon>
        <taxon>Sordariomycetes</taxon>
        <taxon>Hypocreomycetidae</taxon>
        <taxon>Hypocreales</taxon>
        <taxon>Nectriaceae</taxon>
        <taxon>Cylindrodendrum</taxon>
    </lineage>
</organism>
<name>A0A9P5H1N3_9HYPO</name>
<dbReference type="InterPro" id="IPR003961">
    <property type="entry name" value="FN3_dom"/>
</dbReference>
<feature type="compositionally biased region" description="Polar residues" evidence="1">
    <location>
        <begin position="251"/>
        <end position="266"/>
    </location>
</feature>
<feature type="compositionally biased region" description="Basic and acidic residues" evidence="1">
    <location>
        <begin position="217"/>
        <end position="234"/>
    </location>
</feature>
<dbReference type="GO" id="GO:0000146">
    <property type="term" value="F:microfilament motor activity"/>
    <property type="evidence" value="ECO:0007669"/>
    <property type="project" value="TreeGrafter"/>
</dbReference>
<gene>
    <name evidence="3" type="ORF">G7Z17_g11116</name>
</gene>
<dbReference type="PANTHER" id="PTHR45615:SF40">
    <property type="entry name" value="MYOSIN HEAVY CHAIN, NON-MUSCLE"/>
    <property type="match status" value="1"/>
</dbReference>
<dbReference type="SUPFAM" id="SSF49265">
    <property type="entry name" value="Fibronectin type III"/>
    <property type="match status" value="1"/>
</dbReference>
<feature type="region of interest" description="Disordered" evidence="1">
    <location>
        <begin position="915"/>
        <end position="1025"/>
    </location>
</feature>
<feature type="region of interest" description="Disordered" evidence="1">
    <location>
        <begin position="195"/>
        <end position="294"/>
    </location>
</feature>
<feature type="region of interest" description="Disordered" evidence="1">
    <location>
        <begin position="320"/>
        <end position="431"/>
    </location>
</feature>
<feature type="compositionally biased region" description="Basic and acidic residues" evidence="1">
    <location>
        <begin position="1006"/>
        <end position="1025"/>
    </location>
</feature>
<feature type="compositionally biased region" description="Polar residues" evidence="1">
    <location>
        <begin position="350"/>
        <end position="362"/>
    </location>
</feature>
<proteinExistence type="predicted"/>
<comment type="caution">
    <text evidence="3">The sequence shown here is derived from an EMBL/GenBank/DDBJ whole genome shotgun (WGS) entry which is preliminary data.</text>
</comment>
<feature type="compositionally biased region" description="Polar residues" evidence="1">
    <location>
        <begin position="971"/>
        <end position="984"/>
    </location>
</feature>
<feature type="compositionally biased region" description="Polar residues" evidence="1">
    <location>
        <begin position="204"/>
        <end position="216"/>
    </location>
</feature>
<evidence type="ECO:0000259" key="2">
    <source>
        <dbReference type="PROSITE" id="PS50853"/>
    </source>
</evidence>
<feature type="region of interest" description="Disordered" evidence="1">
    <location>
        <begin position="807"/>
        <end position="902"/>
    </location>
</feature>
<feature type="region of interest" description="Disordered" evidence="1">
    <location>
        <begin position="645"/>
        <end position="678"/>
    </location>
</feature>
<feature type="compositionally biased region" description="Low complexity" evidence="1">
    <location>
        <begin position="654"/>
        <end position="672"/>
    </location>
</feature>
<protein>
    <recommendedName>
        <fullName evidence="2">Fibronectin type-III domain-containing protein</fullName>
    </recommendedName>
</protein>
<dbReference type="InterPro" id="IPR036116">
    <property type="entry name" value="FN3_sf"/>
</dbReference>
<dbReference type="Gene3D" id="2.60.40.10">
    <property type="entry name" value="Immunoglobulins"/>
    <property type="match status" value="1"/>
</dbReference>
<dbReference type="GO" id="GO:0016460">
    <property type="term" value="C:myosin II complex"/>
    <property type="evidence" value="ECO:0007669"/>
    <property type="project" value="TreeGrafter"/>
</dbReference>
<dbReference type="GO" id="GO:0032982">
    <property type="term" value="C:myosin filament"/>
    <property type="evidence" value="ECO:0007669"/>
    <property type="project" value="TreeGrafter"/>
</dbReference>
<accession>A0A9P5H1N3</accession>
<feature type="compositionally biased region" description="Basic and acidic residues" evidence="1">
    <location>
        <begin position="330"/>
        <end position="349"/>
    </location>
</feature>
<reference evidence="3" key="1">
    <citation type="submission" date="2020-03" db="EMBL/GenBank/DDBJ databases">
        <title>Draft Genome Sequence of Cylindrodendrum hubeiense.</title>
        <authorList>
            <person name="Buettner E."/>
            <person name="Kellner H."/>
        </authorList>
    </citation>
    <scope>NUCLEOTIDE SEQUENCE</scope>
    <source>
        <strain evidence="3">IHI 201604</strain>
    </source>
</reference>
<evidence type="ECO:0000313" key="3">
    <source>
        <dbReference type="EMBL" id="KAF7542981.1"/>
    </source>
</evidence>
<dbReference type="GO" id="GO:0005737">
    <property type="term" value="C:cytoplasm"/>
    <property type="evidence" value="ECO:0007669"/>
    <property type="project" value="TreeGrafter"/>
</dbReference>
<dbReference type="AlphaFoldDB" id="A0A9P5H1N3"/>
<feature type="compositionally biased region" description="Basic and acidic residues" evidence="1">
    <location>
        <begin position="808"/>
        <end position="840"/>
    </location>
</feature>
<dbReference type="InterPro" id="IPR013783">
    <property type="entry name" value="Ig-like_fold"/>
</dbReference>
<dbReference type="EMBL" id="JAANBB010000399">
    <property type="protein sequence ID" value="KAF7542981.1"/>
    <property type="molecule type" value="Genomic_DNA"/>
</dbReference>
<dbReference type="GO" id="GO:0051015">
    <property type="term" value="F:actin filament binding"/>
    <property type="evidence" value="ECO:0007669"/>
    <property type="project" value="TreeGrafter"/>
</dbReference>
<evidence type="ECO:0000256" key="1">
    <source>
        <dbReference type="SAM" id="MobiDB-lite"/>
    </source>
</evidence>
<feature type="domain" description="Fibronectin type-III" evidence="2">
    <location>
        <begin position="110"/>
        <end position="198"/>
    </location>
</feature>